<comment type="caution">
    <text evidence="2">The sequence shown here is derived from an EMBL/GenBank/DDBJ whole genome shotgun (WGS) entry which is preliminary data.</text>
</comment>
<evidence type="ECO:0000313" key="2">
    <source>
        <dbReference type="EMBL" id="KAH9379738.1"/>
    </source>
</evidence>
<dbReference type="AlphaFoldDB" id="A0A9J6GW43"/>
<feature type="transmembrane region" description="Helical" evidence="1">
    <location>
        <begin position="122"/>
        <end position="142"/>
    </location>
</feature>
<evidence type="ECO:0008006" key="4">
    <source>
        <dbReference type="Google" id="ProtNLM"/>
    </source>
</evidence>
<feature type="transmembrane region" description="Helical" evidence="1">
    <location>
        <begin position="356"/>
        <end position="383"/>
    </location>
</feature>
<feature type="transmembrane region" description="Helical" evidence="1">
    <location>
        <begin position="154"/>
        <end position="171"/>
    </location>
</feature>
<reference evidence="2 3" key="1">
    <citation type="journal article" date="2020" name="Cell">
        <title>Large-Scale Comparative Analyses of Tick Genomes Elucidate Their Genetic Diversity and Vector Capacities.</title>
        <authorList>
            <consortium name="Tick Genome and Microbiome Consortium (TIGMIC)"/>
            <person name="Jia N."/>
            <person name="Wang J."/>
            <person name="Shi W."/>
            <person name="Du L."/>
            <person name="Sun Y."/>
            <person name="Zhan W."/>
            <person name="Jiang J.F."/>
            <person name="Wang Q."/>
            <person name="Zhang B."/>
            <person name="Ji P."/>
            <person name="Bell-Sakyi L."/>
            <person name="Cui X.M."/>
            <person name="Yuan T.T."/>
            <person name="Jiang B.G."/>
            <person name="Yang W.F."/>
            <person name="Lam T.T."/>
            <person name="Chang Q.C."/>
            <person name="Ding S.J."/>
            <person name="Wang X.J."/>
            <person name="Zhu J.G."/>
            <person name="Ruan X.D."/>
            <person name="Zhao L."/>
            <person name="Wei J.T."/>
            <person name="Ye R.Z."/>
            <person name="Que T.C."/>
            <person name="Du C.H."/>
            <person name="Zhou Y.H."/>
            <person name="Cheng J.X."/>
            <person name="Dai P.F."/>
            <person name="Guo W.B."/>
            <person name="Han X.H."/>
            <person name="Huang E.J."/>
            <person name="Li L.F."/>
            <person name="Wei W."/>
            <person name="Gao Y.C."/>
            <person name="Liu J.Z."/>
            <person name="Shao H.Z."/>
            <person name="Wang X."/>
            <person name="Wang C.C."/>
            <person name="Yang T.C."/>
            <person name="Huo Q.B."/>
            <person name="Li W."/>
            <person name="Chen H.Y."/>
            <person name="Chen S.E."/>
            <person name="Zhou L.G."/>
            <person name="Ni X.B."/>
            <person name="Tian J.H."/>
            <person name="Sheng Y."/>
            <person name="Liu T."/>
            <person name="Pan Y.S."/>
            <person name="Xia L.Y."/>
            <person name="Li J."/>
            <person name="Zhao F."/>
            <person name="Cao W.C."/>
        </authorList>
    </citation>
    <scope>NUCLEOTIDE SEQUENCE [LARGE SCALE GENOMIC DNA]</scope>
    <source>
        <strain evidence="2">HaeL-2018</strain>
    </source>
</reference>
<dbReference type="OMA" id="CENIEFR"/>
<keyword evidence="3" id="KW-1185">Reference proteome</keyword>
<organism evidence="2 3">
    <name type="scientific">Haemaphysalis longicornis</name>
    <name type="common">Bush tick</name>
    <dbReference type="NCBI Taxonomy" id="44386"/>
    <lineage>
        <taxon>Eukaryota</taxon>
        <taxon>Metazoa</taxon>
        <taxon>Ecdysozoa</taxon>
        <taxon>Arthropoda</taxon>
        <taxon>Chelicerata</taxon>
        <taxon>Arachnida</taxon>
        <taxon>Acari</taxon>
        <taxon>Parasitiformes</taxon>
        <taxon>Ixodida</taxon>
        <taxon>Ixodoidea</taxon>
        <taxon>Ixodidae</taxon>
        <taxon>Haemaphysalinae</taxon>
        <taxon>Haemaphysalis</taxon>
    </lineage>
</organism>
<keyword evidence="1" id="KW-0472">Membrane</keyword>
<keyword evidence="1" id="KW-1133">Transmembrane helix</keyword>
<feature type="transmembrane region" description="Helical" evidence="1">
    <location>
        <begin position="92"/>
        <end position="110"/>
    </location>
</feature>
<sequence length="388" mass="43015">MCENIEFRLIFEGLQARNATPRLSIYATGALLLRDLYRGSIDVILPSTVLNKLTLANYRFPGIVEYRHDTFYASKGKHFTSLTKVVLQSEKIALFALLSLAASWITLGLSHCLHARVTLNMAAILDSGGFLIASLLSTSAPIPRAQANASRSHSLVLTAWMIAIFPLSFYFRGEVTSRLSIRIAPNPIDSLEELDAALDKGQLTPCFVNGSAFYVYFQRDDGRSDASLYAKIRAASKKHSNEPACLVSSPSECIRSCALKDNHACFMHSVKDCGPHQLGPDVVMSREPLQLALISTAVRKDFAMSEAYGNLLSTIFEGALNPRGFNNNWSCHRDISALHIILDQGEMKEFVELVQLSVFFTCFAGLQVLSIAVFFCELAYSWWQNPRV</sequence>
<dbReference type="Proteomes" id="UP000821853">
    <property type="component" value="Chromosome 8"/>
</dbReference>
<protein>
    <recommendedName>
        <fullName evidence="4">Ionotropic receptor</fullName>
    </recommendedName>
</protein>
<dbReference type="OrthoDB" id="6535222at2759"/>
<proteinExistence type="predicted"/>
<evidence type="ECO:0000256" key="1">
    <source>
        <dbReference type="SAM" id="Phobius"/>
    </source>
</evidence>
<gene>
    <name evidence="2" type="ORF">HPB48_019882</name>
</gene>
<evidence type="ECO:0000313" key="3">
    <source>
        <dbReference type="Proteomes" id="UP000821853"/>
    </source>
</evidence>
<accession>A0A9J6GW43</accession>
<dbReference type="EMBL" id="JABSTR010000010">
    <property type="protein sequence ID" value="KAH9379738.1"/>
    <property type="molecule type" value="Genomic_DNA"/>
</dbReference>
<dbReference type="VEuPathDB" id="VectorBase:HLOH_043556"/>
<name>A0A9J6GW43_HAELO</name>
<keyword evidence="1" id="KW-0812">Transmembrane</keyword>